<evidence type="ECO:0000259" key="6">
    <source>
        <dbReference type="PROSITE" id="PS51462"/>
    </source>
</evidence>
<keyword evidence="8" id="KW-1185">Reference proteome</keyword>
<dbReference type="Gene3D" id="3.90.79.10">
    <property type="entry name" value="Nucleoside Triphosphate Pyrophosphohydrolase"/>
    <property type="match status" value="1"/>
</dbReference>
<accession>A0A7W9QEJ3</accession>
<proteinExistence type="inferred from homology"/>
<dbReference type="InterPro" id="IPR015797">
    <property type="entry name" value="NUDIX_hydrolase-like_dom_sf"/>
</dbReference>
<sequence>MLHSNIDPHNPPARRLGCVALLVDAQERILLVKPTYKPHWQLPGGAAHKGEEISQAVQREVLEETGIIRKFTHYVAADQVMASKTSAEGINFVAVADELTADEIVNLAVPAAASKEISDIRMVSRDDMGDLVIPGQERRIRAAFRTLQAGLLSPFLVEGKPADGIPHWISTI</sequence>
<gene>
    <name evidence="7" type="ORF">FHS42_005886</name>
</gene>
<name>A0A7W9QEJ3_9ACTN</name>
<evidence type="ECO:0000256" key="5">
    <source>
        <dbReference type="RuleBase" id="RU003476"/>
    </source>
</evidence>
<dbReference type="PRINTS" id="PR00502">
    <property type="entry name" value="NUDIXFAMILY"/>
</dbReference>
<evidence type="ECO:0000256" key="1">
    <source>
        <dbReference type="ARBA" id="ARBA00001946"/>
    </source>
</evidence>
<organism evidence="7 8">
    <name type="scientific">Streptomyces zagrosensis</name>
    <dbReference type="NCBI Taxonomy" id="1042984"/>
    <lineage>
        <taxon>Bacteria</taxon>
        <taxon>Bacillati</taxon>
        <taxon>Actinomycetota</taxon>
        <taxon>Actinomycetes</taxon>
        <taxon>Kitasatosporales</taxon>
        <taxon>Streptomycetaceae</taxon>
        <taxon>Streptomyces</taxon>
    </lineage>
</organism>
<keyword evidence="3 5" id="KW-0378">Hydrolase</keyword>
<evidence type="ECO:0000313" key="8">
    <source>
        <dbReference type="Proteomes" id="UP000588098"/>
    </source>
</evidence>
<dbReference type="Proteomes" id="UP000588098">
    <property type="component" value="Unassembled WGS sequence"/>
</dbReference>
<evidence type="ECO:0000256" key="3">
    <source>
        <dbReference type="ARBA" id="ARBA00022801"/>
    </source>
</evidence>
<dbReference type="PROSITE" id="PS00893">
    <property type="entry name" value="NUDIX_BOX"/>
    <property type="match status" value="1"/>
</dbReference>
<protein>
    <submittedName>
        <fullName evidence="7">ADP-ribose pyrophosphatase YjhB (NUDIX family)</fullName>
    </submittedName>
</protein>
<feature type="domain" description="Nudix hydrolase" evidence="6">
    <location>
        <begin position="13"/>
        <end position="145"/>
    </location>
</feature>
<dbReference type="PROSITE" id="PS51462">
    <property type="entry name" value="NUDIX"/>
    <property type="match status" value="1"/>
</dbReference>
<dbReference type="InterPro" id="IPR020476">
    <property type="entry name" value="Nudix_hydrolase"/>
</dbReference>
<evidence type="ECO:0000256" key="4">
    <source>
        <dbReference type="ARBA" id="ARBA00022842"/>
    </source>
</evidence>
<reference evidence="7 8" key="1">
    <citation type="submission" date="2020-08" db="EMBL/GenBank/DDBJ databases">
        <title>Genomic Encyclopedia of Type Strains, Phase III (KMG-III): the genomes of soil and plant-associated and newly described type strains.</title>
        <authorList>
            <person name="Whitman W."/>
        </authorList>
    </citation>
    <scope>NUCLEOTIDE SEQUENCE [LARGE SCALE GENOMIC DNA]</scope>
    <source>
        <strain evidence="7 8">CECT 8305</strain>
    </source>
</reference>
<keyword evidence="4" id="KW-0460">Magnesium</keyword>
<comment type="similarity">
    <text evidence="2 5">Belongs to the Nudix hydrolase family.</text>
</comment>
<dbReference type="PANTHER" id="PTHR43046">
    <property type="entry name" value="GDP-MANNOSE MANNOSYL HYDROLASE"/>
    <property type="match status" value="1"/>
</dbReference>
<evidence type="ECO:0000256" key="2">
    <source>
        <dbReference type="ARBA" id="ARBA00005582"/>
    </source>
</evidence>
<dbReference type="Pfam" id="PF00293">
    <property type="entry name" value="NUDIX"/>
    <property type="match status" value="1"/>
</dbReference>
<dbReference type="InterPro" id="IPR020084">
    <property type="entry name" value="NUDIX_hydrolase_CS"/>
</dbReference>
<dbReference type="InterPro" id="IPR000086">
    <property type="entry name" value="NUDIX_hydrolase_dom"/>
</dbReference>
<comment type="caution">
    <text evidence="7">The sequence shown here is derived from an EMBL/GenBank/DDBJ whole genome shotgun (WGS) entry which is preliminary data.</text>
</comment>
<dbReference type="PANTHER" id="PTHR43046:SF12">
    <property type="entry name" value="GDP-MANNOSE MANNOSYL HYDROLASE"/>
    <property type="match status" value="1"/>
</dbReference>
<dbReference type="EMBL" id="JACHJL010000019">
    <property type="protein sequence ID" value="MBB5938795.1"/>
    <property type="molecule type" value="Genomic_DNA"/>
</dbReference>
<dbReference type="SUPFAM" id="SSF55811">
    <property type="entry name" value="Nudix"/>
    <property type="match status" value="1"/>
</dbReference>
<evidence type="ECO:0000313" key="7">
    <source>
        <dbReference type="EMBL" id="MBB5938795.1"/>
    </source>
</evidence>
<dbReference type="AlphaFoldDB" id="A0A7W9QEJ3"/>
<comment type="cofactor">
    <cofactor evidence="1">
        <name>Mg(2+)</name>
        <dbReference type="ChEBI" id="CHEBI:18420"/>
    </cofactor>
</comment>
<dbReference type="GO" id="GO:0016787">
    <property type="term" value="F:hydrolase activity"/>
    <property type="evidence" value="ECO:0007669"/>
    <property type="project" value="UniProtKB-KW"/>
</dbReference>
<dbReference type="RefSeq" id="WP_312867066.1">
    <property type="nucleotide sequence ID" value="NZ_JACHJL010000019.1"/>
</dbReference>